<feature type="domain" description="C2H2-type" evidence="8">
    <location>
        <begin position="396"/>
        <end position="424"/>
    </location>
</feature>
<organism evidence="9">
    <name type="scientific">Spodoptera frugiperda</name>
    <name type="common">Fall armyworm</name>
    <dbReference type="NCBI Taxonomy" id="7108"/>
    <lineage>
        <taxon>Eukaryota</taxon>
        <taxon>Metazoa</taxon>
        <taxon>Ecdysozoa</taxon>
        <taxon>Arthropoda</taxon>
        <taxon>Hexapoda</taxon>
        <taxon>Insecta</taxon>
        <taxon>Pterygota</taxon>
        <taxon>Neoptera</taxon>
        <taxon>Endopterygota</taxon>
        <taxon>Lepidoptera</taxon>
        <taxon>Glossata</taxon>
        <taxon>Ditrysia</taxon>
        <taxon>Noctuoidea</taxon>
        <taxon>Noctuidae</taxon>
        <taxon>Amphipyrinae</taxon>
        <taxon>Spodoptera</taxon>
    </lineage>
</organism>
<evidence type="ECO:0000256" key="5">
    <source>
        <dbReference type="ARBA" id="ARBA00022833"/>
    </source>
</evidence>
<dbReference type="EMBL" id="ODYU01008001">
    <property type="protein sequence ID" value="SOQ51247.1"/>
    <property type="molecule type" value="Genomic_DNA"/>
</dbReference>
<dbReference type="InterPro" id="IPR050717">
    <property type="entry name" value="C2H2-ZF_Transcription_Reg"/>
</dbReference>
<evidence type="ECO:0000313" key="9">
    <source>
        <dbReference type="EMBL" id="SOQ51247.1"/>
    </source>
</evidence>
<protein>
    <submittedName>
        <fullName evidence="9">SFRICE_022981</fullName>
    </submittedName>
</protein>
<dbReference type="PROSITE" id="PS00028">
    <property type="entry name" value="ZINC_FINGER_C2H2_1"/>
    <property type="match status" value="3"/>
</dbReference>
<keyword evidence="6" id="KW-0539">Nucleus</keyword>
<keyword evidence="4 7" id="KW-0863">Zinc-finger</keyword>
<dbReference type="GO" id="GO:0000977">
    <property type="term" value="F:RNA polymerase II transcription regulatory region sequence-specific DNA binding"/>
    <property type="evidence" value="ECO:0007669"/>
    <property type="project" value="TreeGrafter"/>
</dbReference>
<feature type="domain" description="C2H2-type" evidence="8">
    <location>
        <begin position="241"/>
        <end position="270"/>
    </location>
</feature>
<evidence type="ECO:0000256" key="2">
    <source>
        <dbReference type="ARBA" id="ARBA00022723"/>
    </source>
</evidence>
<dbReference type="GO" id="GO:0008270">
    <property type="term" value="F:zinc ion binding"/>
    <property type="evidence" value="ECO:0007669"/>
    <property type="project" value="UniProtKB-KW"/>
</dbReference>
<evidence type="ECO:0000256" key="3">
    <source>
        <dbReference type="ARBA" id="ARBA00022737"/>
    </source>
</evidence>
<sequence>MSVKHTQSTDSINGCRVCGATFSDPEELRVHHRKEHPKRQPVHYRLKGAKTKWPARCEHLFFARPGNRTRDPLSDNRTCDHSTNEACPEEIESARAYWKHFRLKHPNENYPVQKKCVCDICGKRFTPRSPPPAPRLMPPFGSKKDLLRSLLHVVQTCQDPLRVLYLSKLPNGGEPIATYWTQYQTPCYNWEIFKKPKNAHRTCDQVTNEAVTSPLIRLLMCDNCNALLVMHKRTHFGERPYKCPQPHCDKACFTAFDLRVHQQKHSDSRPFPCNVCSKAFKRKEALERHLKIFFAINLAEPESFPTNAKSWKSVPAFSSYSIREENSTHFYIIDYKHEIRGKEDFLLCRGCVYKHTSSHTHDTQTRNNNLWITKRHCAAAGYLATAPTIHSGDNPYKCEICGVAFSKSCTRTLHVRTVHTKEPAPARRRRLKDNKS</sequence>
<dbReference type="SUPFAM" id="SSF57667">
    <property type="entry name" value="beta-beta-alpha zinc fingers"/>
    <property type="match status" value="2"/>
</dbReference>
<evidence type="ECO:0000256" key="4">
    <source>
        <dbReference type="ARBA" id="ARBA00022771"/>
    </source>
</evidence>
<evidence type="ECO:0000259" key="8">
    <source>
        <dbReference type="PROSITE" id="PS50157"/>
    </source>
</evidence>
<feature type="domain" description="C2H2-type" evidence="8">
    <location>
        <begin position="271"/>
        <end position="302"/>
    </location>
</feature>
<dbReference type="GO" id="GO:0000981">
    <property type="term" value="F:DNA-binding transcription factor activity, RNA polymerase II-specific"/>
    <property type="evidence" value="ECO:0007669"/>
    <property type="project" value="TreeGrafter"/>
</dbReference>
<comment type="subcellular location">
    <subcellularLocation>
        <location evidence="1">Nucleus</location>
    </subcellularLocation>
</comment>
<proteinExistence type="predicted"/>
<keyword evidence="3" id="KW-0677">Repeat</keyword>
<accession>A0A2H1WDZ9</accession>
<gene>
    <name evidence="9" type="ORF">SFRICE_022981</name>
</gene>
<dbReference type="GO" id="GO:0005634">
    <property type="term" value="C:nucleus"/>
    <property type="evidence" value="ECO:0007669"/>
    <property type="project" value="UniProtKB-SubCell"/>
</dbReference>
<reference evidence="9" key="1">
    <citation type="submission" date="2016-07" db="EMBL/GenBank/DDBJ databases">
        <authorList>
            <person name="Bretaudeau A."/>
        </authorList>
    </citation>
    <scope>NUCLEOTIDE SEQUENCE</scope>
    <source>
        <strain evidence="9">Rice</strain>
        <tissue evidence="9">Whole body</tissue>
    </source>
</reference>
<dbReference type="PANTHER" id="PTHR14196">
    <property type="entry name" value="ODD-SKIPPED - RELATED"/>
    <property type="match status" value="1"/>
</dbReference>
<feature type="domain" description="C2H2-type" evidence="8">
    <location>
        <begin position="13"/>
        <end position="41"/>
    </location>
</feature>
<evidence type="ECO:0000256" key="6">
    <source>
        <dbReference type="ARBA" id="ARBA00023242"/>
    </source>
</evidence>
<dbReference type="PANTHER" id="PTHR14196:SF12">
    <property type="entry name" value="ZINC FINGER PROTEIN 208-LIKE"/>
    <property type="match status" value="1"/>
</dbReference>
<dbReference type="SMART" id="SM00355">
    <property type="entry name" value="ZnF_C2H2"/>
    <property type="match status" value="5"/>
</dbReference>
<dbReference type="PROSITE" id="PS50157">
    <property type="entry name" value="ZINC_FINGER_C2H2_2"/>
    <property type="match status" value="4"/>
</dbReference>
<evidence type="ECO:0000256" key="7">
    <source>
        <dbReference type="PROSITE-ProRule" id="PRU00042"/>
    </source>
</evidence>
<keyword evidence="5" id="KW-0862">Zinc</keyword>
<keyword evidence="2" id="KW-0479">Metal-binding</keyword>
<dbReference type="AlphaFoldDB" id="A0A2H1WDZ9"/>
<dbReference type="InterPro" id="IPR036236">
    <property type="entry name" value="Znf_C2H2_sf"/>
</dbReference>
<dbReference type="Gene3D" id="3.30.160.60">
    <property type="entry name" value="Classic Zinc Finger"/>
    <property type="match status" value="3"/>
</dbReference>
<dbReference type="FunFam" id="3.30.160.60:FF:000145">
    <property type="entry name" value="Zinc finger protein 574"/>
    <property type="match status" value="1"/>
</dbReference>
<name>A0A2H1WDZ9_SPOFR</name>
<evidence type="ECO:0000256" key="1">
    <source>
        <dbReference type="ARBA" id="ARBA00004123"/>
    </source>
</evidence>
<dbReference type="InterPro" id="IPR013087">
    <property type="entry name" value="Znf_C2H2_type"/>
</dbReference>
<dbReference type="Pfam" id="PF00096">
    <property type="entry name" value="zf-C2H2"/>
    <property type="match status" value="4"/>
</dbReference>